<accession>A0A3D8GS04</accession>
<evidence type="ECO:0000313" key="3">
    <source>
        <dbReference type="Proteomes" id="UP000257144"/>
    </source>
</evidence>
<evidence type="ECO:0000313" key="2">
    <source>
        <dbReference type="EMBL" id="RDU37107.1"/>
    </source>
</evidence>
<dbReference type="EMBL" id="QNQT01000003">
    <property type="protein sequence ID" value="RDU37107.1"/>
    <property type="molecule type" value="Genomic_DNA"/>
</dbReference>
<reference evidence="2 3" key="1">
    <citation type="submission" date="2018-07" db="EMBL/GenBank/DDBJ databases">
        <title>Bacillus sp. YLB-04 draft genome sequence.</title>
        <authorList>
            <person name="Yu L."/>
            <person name="Tang X."/>
        </authorList>
    </citation>
    <scope>NUCLEOTIDE SEQUENCE [LARGE SCALE GENOMIC DNA]</scope>
    <source>
        <strain evidence="2 3">YLB-04</strain>
    </source>
</reference>
<keyword evidence="1" id="KW-0472">Membrane</keyword>
<dbReference type="Proteomes" id="UP000257144">
    <property type="component" value="Unassembled WGS sequence"/>
</dbReference>
<keyword evidence="3" id="KW-1185">Reference proteome</keyword>
<comment type="caution">
    <text evidence="2">The sequence shown here is derived from an EMBL/GenBank/DDBJ whole genome shotgun (WGS) entry which is preliminary data.</text>
</comment>
<proteinExistence type="predicted"/>
<organism evidence="2 3">
    <name type="scientific">Neobacillus piezotolerans</name>
    <dbReference type="NCBI Taxonomy" id="2259171"/>
    <lineage>
        <taxon>Bacteria</taxon>
        <taxon>Bacillati</taxon>
        <taxon>Bacillota</taxon>
        <taxon>Bacilli</taxon>
        <taxon>Bacillales</taxon>
        <taxon>Bacillaceae</taxon>
        <taxon>Neobacillus</taxon>
    </lineage>
</organism>
<gene>
    <name evidence="2" type="ORF">DRW41_10515</name>
</gene>
<evidence type="ECO:0000256" key="1">
    <source>
        <dbReference type="SAM" id="Phobius"/>
    </source>
</evidence>
<feature type="transmembrane region" description="Helical" evidence="1">
    <location>
        <begin position="15"/>
        <end position="37"/>
    </location>
</feature>
<name>A0A3D8GS04_9BACI</name>
<feature type="transmembrane region" description="Helical" evidence="1">
    <location>
        <begin position="49"/>
        <end position="66"/>
    </location>
</feature>
<keyword evidence="1" id="KW-0812">Transmembrane</keyword>
<protein>
    <submittedName>
        <fullName evidence="2">Uncharacterized protein</fullName>
    </submittedName>
</protein>
<dbReference type="AlphaFoldDB" id="A0A3D8GS04"/>
<sequence length="68" mass="7943">MQIDFSPLKPFMNDLLLNLFLVLFPPFVLALFLKLLLIKMRVPRRASGSIASLAMLYGIYKMFMFVTW</sequence>
<keyword evidence="1" id="KW-1133">Transmembrane helix</keyword>